<feature type="binding site" evidence="6">
    <location>
        <position position="538"/>
    </location>
    <ligand>
        <name>Mg(2+)</name>
        <dbReference type="ChEBI" id="CHEBI:18420"/>
    </ligand>
</feature>
<comment type="PTM">
    <text evidence="6">Acetylated. Deacetylation by the SIR2-homolog deacetylase activates the enzyme.</text>
</comment>
<evidence type="ECO:0000256" key="2">
    <source>
        <dbReference type="ARBA" id="ARBA00022598"/>
    </source>
</evidence>
<dbReference type="CDD" id="cd05966">
    <property type="entry name" value="ACS"/>
    <property type="match status" value="1"/>
</dbReference>
<evidence type="ECO:0000256" key="1">
    <source>
        <dbReference type="ARBA" id="ARBA00006432"/>
    </source>
</evidence>
<dbReference type="InterPro" id="IPR042099">
    <property type="entry name" value="ANL_N_sf"/>
</dbReference>
<keyword evidence="6" id="KW-0460">Magnesium</keyword>
<feature type="modified residue" description="N6-acetyllysine" evidence="6">
    <location>
        <position position="608"/>
    </location>
</feature>
<comment type="cofactor">
    <cofactor evidence="6">
        <name>Mg(2+)</name>
        <dbReference type="ChEBI" id="CHEBI:18420"/>
    </cofactor>
</comment>
<comment type="similarity">
    <text evidence="1 6">Belongs to the ATP-dependent AMP-binding enzyme family.</text>
</comment>
<dbReference type="InterPro" id="IPR000873">
    <property type="entry name" value="AMP-dep_synth/lig_dom"/>
</dbReference>
<gene>
    <name evidence="6 10" type="primary">acsA</name>
    <name evidence="10" type="ORF">mvi_50980</name>
</gene>
<dbReference type="RefSeq" id="WP_207179648.1">
    <property type="nucleotide sequence ID" value="NZ_AP024145.1"/>
</dbReference>
<feature type="binding site" evidence="6">
    <location>
        <position position="310"/>
    </location>
    <ligand>
        <name>CoA</name>
        <dbReference type="ChEBI" id="CHEBI:57287"/>
    </ligand>
</feature>
<feature type="binding site" evidence="6">
    <location>
        <position position="536"/>
    </location>
    <ligand>
        <name>Mg(2+)</name>
        <dbReference type="ChEBI" id="CHEBI:18420"/>
    </ligand>
</feature>
<comment type="function">
    <text evidence="6">Catalyzes the conversion of acetate into acetyl-CoA (AcCoA), an essential intermediate at the junction of anabolic and catabolic pathways. AcsA undergoes a two-step reaction. In the first half reaction, AcsA combines acetate with ATP to form acetyl-adenylate (AcAMP) intermediate. In the second half reaction, it can then transfer the acetyl group from AcAMP to the sulfhydryl group of CoA, forming the product AcCoA.</text>
</comment>
<organism evidence="10 11">
    <name type="scientific">Methylobacterium indicum</name>
    <dbReference type="NCBI Taxonomy" id="1775910"/>
    <lineage>
        <taxon>Bacteria</taxon>
        <taxon>Pseudomonadati</taxon>
        <taxon>Pseudomonadota</taxon>
        <taxon>Alphaproteobacteria</taxon>
        <taxon>Hyphomicrobiales</taxon>
        <taxon>Methylobacteriaceae</taxon>
        <taxon>Methylobacterium</taxon>
    </lineage>
</organism>
<dbReference type="Proteomes" id="UP000663508">
    <property type="component" value="Chromosome"/>
</dbReference>
<dbReference type="InterPro" id="IPR020845">
    <property type="entry name" value="AMP-binding_CS"/>
</dbReference>
<dbReference type="GO" id="GO:0005524">
    <property type="term" value="F:ATP binding"/>
    <property type="evidence" value="ECO:0007669"/>
    <property type="project" value="UniProtKB-KW"/>
</dbReference>
<evidence type="ECO:0000259" key="9">
    <source>
        <dbReference type="Pfam" id="PF16177"/>
    </source>
</evidence>
<feature type="binding site" evidence="6">
    <location>
        <begin position="410"/>
        <end position="415"/>
    </location>
    <ligand>
        <name>ATP</name>
        <dbReference type="ChEBI" id="CHEBI:30616"/>
    </ligand>
</feature>
<dbReference type="EC" id="6.2.1.1" evidence="6"/>
<accession>A0A8H8WZ70</accession>
<keyword evidence="3 6" id="KW-0547">Nucleotide-binding</keyword>
<comment type="catalytic activity">
    <reaction evidence="6">
        <text>acetate + ATP + CoA = acetyl-CoA + AMP + diphosphate</text>
        <dbReference type="Rhea" id="RHEA:23176"/>
        <dbReference type="ChEBI" id="CHEBI:30089"/>
        <dbReference type="ChEBI" id="CHEBI:30616"/>
        <dbReference type="ChEBI" id="CHEBI:33019"/>
        <dbReference type="ChEBI" id="CHEBI:57287"/>
        <dbReference type="ChEBI" id="CHEBI:57288"/>
        <dbReference type="ChEBI" id="CHEBI:456215"/>
        <dbReference type="EC" id="6.2.1.1"/>
    </reaction>
</comment>
<dbReference type="NCBIfam" id="TIGR02188">
    <property type="entry name" value="Ac_CoA_lig_AcsA"/>
    <property type="match status" value="1"/>
</dbReference>
<evidence type="ECO:0000256" key="6">
    <source>
        <dbReference type="HAMAP-Rule" id="MF_01123"/>
    </source>
</evidence>
<evidence type="ECO:0000313" key="11">
    <source>
        <dbReference type="Proteomes" id="UP000663508"/>
    </source>
</evidence>
<dbReference type="PANTHER" id="PTHR24095">
    <property type="entry name" value="ACETYL-COENZYME A SYNTHETASE"/>
    <property type="match status" value="1"/>
</dbReference>
<feature type="domain" description="AMP-binding enzyme C-terminal" evidence="8">
    <location>
        <begin position="530"/>
        <end position="608"/>
    </location>
</feature>
<evidence type="ECO:0000256" key="3">
    <source>
        <dbReference type="ARBA" id="ARBA00022741"/>
    </source>
</evidence>
<dbReference type="Pfam" id="PF00501">
    <property type="entry name" value="AMP-binding"/>
    <property type="match status" value="1"/>
</dbReference>
<comment type="caution">
    <text evidence="6">Lacks conserved residue(s) required for the propagation of feature annotation.</text>
</comment>
<evidence type="ECO:0000259" key="8">
    <source>
        <dbReference type="Pfam" id="PF13193"/>
    </source>
</evidence>
<dbReference type="FunFam" id="3.30.300.30:FF:000004">
    <property type="entry name" value="Acetyl-coenzyme A synthetase"/>
    <property type="match status" value="1"/>
</dbReference>
<keyword evidence="5 6" id="KW-0007">Acetylation</keyword>
<dbReference type="InterPro" id="IPR011904">
    <property type="entry name" value="Ac_CoA_lig"/>
</dbReference>
<dbReference type="GO" id="GO:0003987">
    <property type="term" value="F:acetate-CoA ligase activity"/>
    <property type="evidence" value="ECO:0007669"/>
    <property type="project" value="UniProtKB-UniRule"/>
</dbReference>
<name>A0A8H8WZ70_9HYPH</name>
<dbReference type="FunFam" id="3.40.50.12780:FF:000001">
    <property type="entry name" value="Acetyl-coenzyme A synthetase"/>
    <property type="match status" value="1"/>
</dbReference>
<feature type="binding site" evidence="6">
    <location>
        <position position="583"/>
    </location>
    <ligand>
        <name>CoA</name>
        <dbReference type="ChEBI" id="CHEBI:57287"/>
    </ligand>
</feature>
<dbReference type="InterPro" id="IPR025110">
    <property type="entry name" value="AMP-bd_C"/>
</dbReference>
<feature type="domain" description="AMP-dependent synthetase/ligase" evidence="7">
    <location>
        <begin position="82"/>
        <end position="467"/>
    </location>
</feature>
<dbReference type="AlphaFoldDB" id="A0A8H8WZ70"/>
<evidence type="ECO:0000259" key="7">
    <source>
        <dbReference type="Pfam" id="PF00501"/>
    </source>
</evidence>
<evidence type="ECO:0000313" key="10">
    <source>
        <dbReference type="EMBL" id="BCM86637.1"/>
    </source>
</evidence>
<keyword evidence="2 6" id="KW-0436">Ligase</keyword>
<feature type="binding site" evidence="6">
    <location>
        <position position="514"/>
    </location>
    <ligand>
        <name>ATP</name>
        <dbReference type="ChEBI" id="CHEBI:30616"/>
    </ligand>
</feature>
<feature type="domain" description="Acetyl-coenzyme A synthetase N-terminal" evidence="9">
    <location>
        <begin position="23"/>
        <end position="80"/>
    </location>
</feature>
<protein>
    <recommendedName>
        <fullName evidence="6">Acetyl-coenzyme A synthetase</fullName>
        <shortName evidence="6">AcCoA synthetase</shortName>
        <shortName evidence="6">Acs</shortName>
        <ecNumber evidence="6">6.2.1.1</ecNumber>
    </recommendedName>
    <alternativeName>
        <fullName evidence="6">Acetate--CoA ligase</fullName>
    </alternativeName>
    <alternativeName>
        <fullName evidence="6">Acyl-activating enzyme</fullName>
    </alternativeName>
</protein>
<dbReference type="Gene3D" id="3.40.50.12780">
    <property type="entry name" value="N-terminal domain of ligase-like"/>
    <property type="match status" value="1"/>
</dbReference>
<evidence type="ECO:0000256" key="4">
    <source>
        <dbReference type="ARBA" id="ARBA00022840"/>
    </source>
</evidence>
<dbReference type="GO" id="GO:0019427">
    <property type="term" value="P:acetyl-CoA biosynthetic process from acetate"/>
    <property type="evidence" value="ECO:0007669"/>
    <property type="project" value="UniProtKB-UniRule"/>
</dbReference>
<keyword evidence="6" id="KW-0479">Metal-binding</keyword>
<dbReference type="SUPFAM" id="SSF56801">
    <property type="entry name" value="Acetyl-CoA synthetase-like"/>
    <property type="match status" value="1"/>
</dbReference>
<feature type="binding site" evidence="6">
    <location>
        <position position="499"/>
    </location>
    <ligand>
        <name>ATP</name>
        <dbReference type="ChEBI" id="CHEBI:30616"/>
    </ligand>
</feature>
<feature type="binding site" evidence="6">
    <location>
        <position position="525"/>
    </location>
    <ligand>
        <name>ATP</name>
        <dbReference type="ChEBI" id="CHEBI:30616"/>
    </ligand>
</feature>
<keyword evidence="4 6" id="KW-0067">ATP-binding</keyword>
<dbReference type="Gene3D" id="3.30.300.30">
    <property type="match status" value="1"/>
</dbReference>
<sequence length="649" mass="71772">MSQRVVEVSQDARARAHIDEAKYQAWYQSSIGDPEAFWREHGKRIDWFTPYTKVKETTFGPGDVSIQWFSDGVTNAAHNCIDRHLETRGDQVAIIWEGDDPSESRHITYRELHAEVCRMANVLRNRGVSKGDRVTIYLPMIPEAAFAMLACARLGAIHSVVFGGFSPDSLAGRIQGCDSKLVITADEGLRGGRKVPLKANVDAAIQRLPADSVDHVIVVRRTGGAVEMDPVRDVYYDAAAAQVTDECPVTHVEAEHPLFLLYTSGSTGQPKGVVHTTGGYLVYASMTHQYVFDYHEGDIYWCTADVGWVTGHSYILYGPLANGATTLMFEGIPTYPSISRFWEVVDKHKVNIFYTAPTAIRSLMGAGEEPVKATSRQSLRVLGSVGEPINPEAWEWYYRVVGDERCPIVDTWWQTETGGILITPLPGATPLKPGSATRPFFGVKPVVVDADNKVLDGACEGNLCIDDSWPGQMRTVWGDHERFVQTYFSTFPGRYFSGDGCRRDADGYYWITGRVDDVINVSGHRMGTAEVESSLVAHPKVSEAAVVGYPHDIKGQGIYAYVTLMQGEEPSDGLRKELVAWVRKDIGPIASPDLIQFAPGLPKTRSGKIMRRILRKIAENEFSSLGDTSTLAEPAVVDDLIENRQNRAH</sequence>
<dbReference type="GO" id="GO:0046872">
    <property type="term" value="F:metal ion binding"/>
    <property type="evidence" value="ECO:0007669"/>
    <property type="project" value="UniProtKB-KW"/>
</dbReference>
<dbReference type="HAMAP" id="MF_01123">
    <property type="entry name" value="Ac_CoA_synth"/>
    <property type="match status" value="1"/>
</dbReference>
<dbReference type="KEGG" id="mind:mvi_50980"/>
<dbReference type="EMBL" id="AP024145">
    <property type="protein sequence ID" value="BCM86637.1"/>
    <property type="molecule type" value="Genomic_DNA"/>
</dbReference>
<dbReference type="Pfam" id="PF13193">
    <property type="entry name" value="AMP-binding_C"/>
    <property type="match status" value="1"/>
</dbReference>
<feature type="binding site" evidence="6">
    <location>
        <position position="541"/>
    </location>
    <ligand>
        <name>Mg(2+)</name>
        <dbReference type="ChEBI" id="CHEBI:18420"/>
    </ligand>
</feature>
<dbReference type="InterPro" id="IPR045851">
    <property type="entry name" value="AMP-bd_C_sf"/>
</dbReference>
<dbReference type="NCBIfam" id="NF001208">
    <property type="entry name" value="PRK00174.1"/>
    <property type="match status" value="1"/>
</dbReference>
<feature type="binding site" evidence="6">
    <location>
        <position position="522"/>
    </location>
    <ligand>
        <name>CoA</name>
        <dbReference type="ChEBI" id="CHEBI:57287"/>
    </ligand>
</feature>
<dbReference type="GO" id="GO:0016208">
    <property type="term" value="F:AMP binding"/>
    <property type="evidence" value="ECO:0007669"/>
    <property type="project" value="InterPro"/>
</dbReference>
<dbReference type="InterPro" id="IPR032387">
    <property type="entry name" value="ACAS_N"/>
</dbReference>
<dbReference type="GO" id="GO:0005829">
    <property type="term" value="C:cytosol"/>
    <property type="evidence" value="ECO:0007669"/>
    <property type="project" value="TreeGrafter"/>
</dbReference>
<reference evidence="10" key="1">
    <citation type="submission" date="2020-11" db="EMBL/GenBank/DDBJ databases">
        <title>Complete genome sequence of a novel pathogenic Methylobacterium strain isolated from rice in Vietnam.</title>
        <authorList>
            <person name="Lai K."/>
            <person name="Okazaki S."/>
            <person name="Higashi K."/>
            <person name="Mori H."/>
            <person name="Toyoda A."/>
            <person name="Kurokawa K."/>
        </authorList>
    </citation>
    <scope>NUCLEOTIDE SEQUENCE</scope>
    <source>
        <strain evidence="10">VL1</strain>
    </source>
</reference>
<dbReference type="PROSITE" id="PS00455">
    <property type="entry name" value="AMP_BINDING"/>
    <property type="match status" value="1"/>
</dbReference>
<feature type="binding site" evidence="6">
    <location>
        <begin position="386"/>
        <end position="388"/>
    </location>
    <ligand>
        <name>ATP</name>
        <dbReference type="ChEBI" id="CHEBI:30616"/>
    </ligand>
</feature>
<proteinExistence type="inferred from homology"/>
<dbReference type="Pfam" id="PF16177">
    <property type="entry name" value="ACAS_N"/>
    <property type="match status" value="1"/>
</dbReference>
<feature type="binding site" evidence="6">
    <location>
        <begin position="190"/>
        <end position="193"/>
    </location>
    <ligand>
        <name>CoA</name>
        <dbReference type="ChEBI" id="CHEBI:57287"/>
    </ligand>
</feature>
<dbReference type="PANTHER" id="PTHR24095:SF14">
    <property type="entry name" value="ACETYL-COENZYME A SYNTHETASE 1"/>
    <property type="match status" value="1"/>
</dbReference>
<evidence type="ECO:0000256" key="5">
    <source>
        <dbReference type="ARBA" id="ARBA00022990"/>
    </source>
</evidence>